<dbReference type="Gene3D" id="1.25.40.10">
    <property type="entry name" value="Tetratricopeptide repeat domain"/>
    <property type="match status" value="1"/>
</dbReference>
<dbReference type="SUPFAM" id="SSF48452">
    <property type="entry name" value="TPR-like"/>
    <property type="match status" value="1"/>
</dbReference>
<feature type="signal peptide" evidence="1">
    <location>
        <begin position="1"/>
        <end position="24"/>
    </location>
</feature>
<sequence length="215" mass="23549">MRTSTRNRVIAACCLLIGSSPVWASGADPLTTIQKKWAQCQYQSQDEDQQIYCLENLVKLSESSLQSAPDRNDLKVWLAISKSSLAGADGGLGGLSLAKEARAILEEVVKTAPETLDGSAYTTLGSLYYKVPGWPVGFGDDDKAEEMFKKALEYNPNGIDPNYFYGDFLAEDGRKAEAIKYLKRAAAAPPRETRPLADQGRMAEVHKRLQELGAQ</sequence>
<evidence type="ECO:0000313" key="3">
    <source>
        <dbReference type="EMBL" id="SMS02989.1"/>
    </source>
</evidence>
<reference evidence="2 5" key="2">
    <citation type="submission" date="2023-11" db="EMBL/GenBank/DDBJ databases">
        <title>Plant-associative lifestyle of Vibrio porteresiae and its evolutionary dynamics.</title>
        <authorList>
            <person name="Rameshkumar N."/>
            <person name="Kirti K."/>
        </authorList>
    </citation>
    <scope>NUCLEOTIDE SEQUENCE [LARGE SCALE GENOMIC DNA]</scope>
    <source>
        <strain evidence="2 5">MSSRF38</strain>
    </source>
</reference>
<evidence type="ECO:0000313" key="2">
    <source>
        <dbReference type="EMBL" id="MDW6005088.1"/>
    </source>
</evidence>
<keyword evidence="1" id="KW-0732">Signal</keyword>
<feature type="chain" id="PRO_5012734966" evidence="1">
    <location>
        <begin position="25"/>
        <end position="215"/>
    </location>
</feature>
<dbReference type="Proteomes" id="UP000196125">
    <property type="component" value="Unassembled WGS sequence"/>
</dbReference>
<dbReference type="EMBL" id="FXXI01000015">
    <property type="protein sequence ID" value="SMS02989.1"/>
    <property type="molecule type" value="Genomic_DNA"/>
</dbReference>
<dbReference type="RefSeq" id="WP_087482985.1">
    <property type="nucleotide sequence ID" value="NZ_AP024884.1"/>
</dbReference>
<evidence type="ECO:0000256" key="1">
    <source>
        <dbReference type="SAM" id="SignalP"/>
    </source>
</evidence>
<accession>A0A1Y6IZB2</accession>
<proteinExistence type="predicted"/>
<organism evidence="3 4">
    <name type="scientific">Vibrio mangrovi</name>
    <dbReference type="NCBI Taxonomy" id="474394"/>
    <lineage>
        <taxon>Bacteria</taxon>
        <taxon>Pseudomonadati</taxon>
        <taxon>Pseudomonadota</taxon>
        <taxon>Gammaproteobacteria</taxon>
        <taxon>Vibrionales</taxon>
        <taxon>Vibrionaceae</taxon>
        <taxon>Vibrio</taxon>
    </lineage>
</organism>
<reference evidence="3 4" key="1">
    <citation type="submission" date="2017-05" db="EMBL/GenBank/DDBJ databases">
        <authorList>
            <person name="Song R."/>
            <person name="Chenine A.L."/>
            <person name="Ruprecht R.M."/>
        </authorList>
    </citation>
    <scope>NUCLEOTIDE SEQUENCE [LARGE SCALE GENOMIC DNA]</scope>
    <source>
        <strain evidence="3 4">CECT 7927</strain>
    </source>
</reference>
<dbReference type="Proteomes" id="UP001283366">
    <property type="component" value="Unassembled WGS sequence"/>
</dbReference>
<evidence type="ECO:0000313" key="4">
    <source>
        <dbReference type="Proteomes" id="UP000196125"/>
    </source>
</evidence>
<protein>
    <submittedName>
        <fullName evidence="3">Uncharacterized protein</fullName>
    </submittedName>
</protein>
<dbReference type="OrthoDB" id="9812424at2"/>
<keyword evidence="5" id="KW-1185">Reference proteome</keyword>
<dbReference type="EMBL" id="JAWRCO010000002">
    <property type="protein sequence ID" value="MDW6005088.1"/>
    <property type="molecule type" value="Genomic_DNA"/>
</dbReference>
<name>A0A1Y6IZB2_9VIBR</name>
<gene>
    <name evidence="2" type="ORF">SBX37_19685</name>
    <name evidence="3" type="ORF">VIM7927_04352</name>
</gene>
<dbReference type="AlphaFoldDB" id="A0A1Y6IZB2"/>
<dbReference type="Pfam" id="PF14559">
    <property type="entry name" value="TPR_19"/>
    <property type="match status" value="1"/>
</dbReference>
<evidence type="ECO:0000313" key="5">
    <source>
        <dbReference type="Proteomes" id="UP001283366"/>
    </source>
</evidence>
<dbReference type="InterPro" id="IPR011990">
    <property type="entry name" value="TPR-like_helical_dom_sf"/>
</dbReference>